<protein>
    <submittedName>
        <fullName evidence="2">Uncharacterized conserved protein YibQ, putative polysaccharide deacetylase 2 family</fullName>
    </submittedName>
</protein>
<dbReference type="PRINTS" id="PR01217">
    <property type="entry name" value="PRICHEXTENSN"/>
</dbReference>
<name>A0A239AXY9_9RHOB</name>
<dbReference type="EMBL" id="FZON01000001">
    <property type="protein sequence ID" value="SNS00192.1"/>
    <property type="molecule type" value="Genomic_DNA"/>
</dbReference>
<dbReference type="GO" id="GO:0005975">
    <property type="term" value="P:carbohydrate metabolic process"/>
    <property type="evidence" value="ECO:0007669"/>
    <property type="project" value="InterPro"/>
</dbReference>
<evidence type="ECO:0000313" key="3">
    <source>
        <dbReference type="Proteomes" id="UP000198440"/>
    </source>
</evidence>
<reference evidence="2 3" key="1">
    <citation type="submission" date="2017-06" db="EMBL/GenBank/DDBJ databases">
        <authorList>
            <person name="Kim H.J."/>
            <person name="Triplett B.A."/>
        </authorList>
    </citation>
    <scope>NUCLEOTIDE SEQUENCE [LARGE SCALE GENOMIC DNA]</scope>
    <source>
        <strain evidence="2 3">DSM 11445</strain>
    </source>
</reference>
<dbReference type="OrthoDB" id="7658418at2"/>
<dbReference type="InterPro" id="IPR006837">
    <property type="entry name" value="Divergent_DAC"/>
</dbReference>
<gene>
    <name evidence="2" type="ORF">SAMN04488078_1001188</name>
</gene>
<feature type="region of interest" description="Disordered" evidence="1">
    <location>
        <begin position="34"/>
        <end position="309"/>
    </location>
</feature>
<evidence type="ECO:0000256" key="1">
    <source>
        <dbReference type="SAM" id="MobiDB-lite"/>
    </source>
</evidence>
<feature type="compositionally biased region" description="Basic and acidic residues" evidence="1">
    <location>
        <begin position="65"/>
        <end position="97"/>
    </location>
</feature>
<dbReference type="Pfam" id="PF04748">
    <property type="entry name" value="Polysacc_deac_2"/>
    <property type="match status" value="1"/>
</dbReference>
<dbReference type="CDD" id="cd10936">
    <property type="entry name" value="CE4_DAC2"/>
    <property type="match status" value="1"/>
</dbReference>
<sequence>MARGILSGAIWGVVFSGAGLAAISLNTPLPEQGAMVPPPVGNVDSSLLAGGPDPQLETAAPEPVAPERETPEPETPDPSKPRVVETPESDPAAKPDLSKPGVRPQPESGVDRPVVPAGTLPAPADPVIAGADTAPPVPPQVGLAPDAPESAAPEASDAPRLAGRDAPVLPRVQVTAPDAPRPEAQPVIVTGPAQPPAPVVPDVDRALIAESVDPAPVPDAPETPFARDPDPDADPVTPTPEPASTPPAVESATPVPTPSPTGPVIGKPATSLFDRSPDAAPDAAPEADPDQVLAAEPSGPLAGLPKDSPLVRFSAPVTVPDGVPRMAVVLVDDGSGPLGPSGLKAFPFPVSFAISPSHPDAVAAAKGYRDLGFEVLVLGDMPEGALAADVEVAMEGLIRAIPEAVAVLEDPDGSLQDSREVSSQVAAFLRDSGHGLITQPKGLNTAQKLALKDGVPSVTLFRDFDGEGQDASMVRRTLDQAAFRARQEGGVVMMGRLRADTISALVLWGLQDRSDTIALVPASVVLAETLVD</sequence>
<dbReference type="AlphaFoldDB" id="A0A239AXY9"/>
<accession>A0A239AXY9</accession>
<dbReference type="Gene3D" id="3.20.20.370">
    <property type="entry name" value="Glycoside hydrolase/deacetylase"/>
    <property type="match status" value="1"/>
</dbReference>
<organism evidence="2 3">
    <name type="scientific">Antarctobacter heliothermus</name>
    <dbReference type="NCBI Taxonomy" id="74033"/>
    <lineage>
        <taxon>Bacteria</taxon>
        <taxon>Pseudomonadati</taxon>
        <taxon>Pseudomonadota</taxon>
        <taxon>Alphaproteobacteria</taxon>
        <taxon>Rhodobacterales</taxon>
        <taxon>Roseobacteraceae</taxon>
        <taxon>Antarctobacter</taxon>
    </lineage>
</organism>
<dbReference type="SUPFAM" id="SSF88713">
    <property type="entry name" value="Glycoside hydrolase/deacetylase"/>
    <property type="match status" value="1"/>
</dbReference>
<proteinExistence type="predicted"/>
<dbReference type="InterPro" id="IPR011330">
    <property type="entry name" value="Glyco_hydro/deAcase_b/a-brl"/>
</dbReference>
<dbReference type="RefSeq" id="WP_089275936.1">
    <property type="nucleotide sequence ID" value="NZ_FZON01000001.1"/>
</dbReference>
<evidence type="ECO:0000313" key="2">
    <source>
        <dbReference type="EMBL" id="SNS00192.1"/>
    </source>
</evidence>
<dbReference type="Proteomes" id="UP000198440">
    <property type="component" value="Unassembled WGS sequence"/>
</dbReference>
<feature type="compositionally biased region" description="Low complexity" evidence="1">
    <location>
        <begin position="144"/>
        <end position="159"/>
    </location>
</feature>